<protein>
    <submittedName>
        <fullName evidence="1">Uncharacterized protein</fullName>
    </submittedName>
</protein>
<reference evidence="1" key="2">
    <citation type="submission" date="2020-07" db="EMBL/GenBank/DDBJ databases">
        <authorList>
            <person name="Vera ALvarez R."/>
            <person name="Arias-Moreno D.M."/>
            <person name="Jimenez-Jacinto V."/>
            <person name="Jimenez-Bremont J.F."/>
            <person name="Swaminathan K."/>
            <person name="Moose S.P."/>
            <person name="Guerrero-Gonzalez M.L."/>
            <person name="Marino-Ramirez L."/>
            <person name="Landsman D."/>
            <person name="Rodriguez-Kessler M."/>
            <person name="Delgado-Sanchez P."/>
        </authorList>
    </citation>
    <scope>NUCLEOTIDE SEQUENCE</scope>
    <source>
        <tissue evidence="1">Cladode</tissue>
    </source>
</reference>
<reference evidence="1" key="1">
    <citation type="journal article" date="2013" name="J. Plant Res.">
        <title>Effect of fungi and light on seed germination of three Opuntia species from semiarid lands of central Mexico.</title>
        <authorList>
            <person name="Delgado-Sanchez P."/>
            <person name="Jimenez-Bremont J.F."/>
            <person name="Guerrero-Gonzalez Mde L."/>
            <person name="Flores J."/>
        </authorList>
    </citation>
    <scope>NUCLEOTIDE SEQUENCE</scope>
    <source>
        <tissue evidence="1">Cladode</tissue>
    </source>
</reference>
<organism evidence="1">
    <name type="scientific">Opuntia streptacantha</name>
    <name type="common">Prickly pear cactus</name>
    <name type="synonym">Opuntia cardona</name>
    <dbReference type="NCBI Taxonomy" id="393608"/>
    <lineage>
        <taxon>Eukaryota</taxon>
        <taxon>Viridiplantae</taxon>
        <taxon>Streptophyta</taxon>
        <taxon>Embryophyta</taxon>
        <taxon>Tracheophyta</taxon>
        <taxon>Spermatophyta</taxon>
        <taxon>Magnoliopsida</taxon>
        <taxon>eudicotyledons</taxon>
        <taxon>Gunneridae</taxon>
        <taxon>Pentapetalae</taxon>
        <taxon>Caryophyllales</taxon>
        <taxon>Cactineae</taxon>
        <taxon>Cactaceae</taxon>
        <taxon>Opuntioideae</taxon>
        <taxon>Opuntia</taxon>
    </lineage>
</organism>
<sequence length="129" mass="14178">MVYVYRLGSTPTLHMCSHTRLASSYNFPFSRALSKAPYETMVGFSPLSTIFVNISTAAAVSEALEQAIRTEFHSLLPGFRPFASILFSKLIPHLQMPLFLAALSKILKCDIISSYAKLFGLGPLSNKSS</sequence>
<proteinExistence type="predicted"/>
<name>A0A7C9EKP8_OPUST</name>
<evidence type="ECO:0000313" key="1">
    <source>
        <dbReference type="EMBL" id="MBA4663149.1"/>
    </source>
</evidence>
<dbReference type="EMBL" id="GISG01219428">
    <property type="protein sequence ID" value="MBA4663149.1"/>
    <property type="molecule type" value="Transcribed_RNA"/>
</dbReference>
<dbReference type="AlphaFoldDB" id="A0A7C9EKP8"/>
<accession>A0A7C9EKP8</accession>
<dbReference type="EMBL" id="GISG01219429">
    <property type="protein sequence ID" value="MBA4663150.1"/>
    <property type="molecule type" value="Transcribed_RNA"/>
</dbReference>